<organism evidence="1">
    <name type="scientific">Cucumis melo</name>
    <name type="common">Muskmelon</name>
    <dbReference type="NCBI Taxonomy" id="3656"/>
    <lineage>
        <taxon>Eukaryota</taxon>
        <taxon>Viridiplantae</taxon>
        <taxon>Streptophyta</taxon>
        <taxon>Embryophyta</taxon>
        <taxon>Tracheophyta</taxon>
        <taxon>Spermatophyta</taxon>
        <taxon>Magnoliopsida</taxon>
        <taxon>eudicotyledons</taxon>
        <taxon>Gunneridae</taxon>
        <taxon>Pentapetalae</taxon>
        <taxon>rosids</taxon>
        <taxon>fabids</taxon>
        <taxon>Cucurbitales</taxon>
        <taxon>Cucurbitaceae</taxon>
        <taxon>Benincaseae</taxon>
        <taxon>Cucumis</taxon>
    </lineage>
</organism>
<dbReference type="AlphaFoldDB" id="A0A9I9DC18"/>
<dbReference type="EnsemblPlants" id="MELO3C016209.2.1">
    <property type="protein sequence ID" value="MELO3C016209.2.1"/>
    <property type="gene ID" value="MELO3C016209.2"/>
</dbReference>
<protein>
    <submittedName>
        <fullName evidence="1">Uncharacterized protein</fullName>
    </submittedName>
</protein>
<dbReference type="Gramene" id="MELO3C016209.2.1">
    <property type="protein sequence ID" value="MELO3C016209.2.1"/>
    <property type="gene ID" value="MELO3C016209.2"/>
</dbReference>
<proteinExistence type="predicted"/>
<evidence type="ECO:0000313" key="1">
    <source>
        <dbReference type="EnsemblPlants" id="MELO3C016209.2.1"/>
    </source>
</evidence>
<reference evidence="1" key="1">
    <citation type="submission" date="2023-03" db="UniProtKB">
        <authorList>
            <consortium name="EnsemblPlants"/>
        </authorList>
    </citation>
    <scope>IDENTIFICATION</scope>
</reference>
<name>A0A9I9DC18_CUCME</name>
<sequence length="80" mass="9299">MDHGTYLKAFLIELKDKVVVEMELEPNLEKCSSKIGNKERYLRILEQSWARVWSRLSGIKNAVKIFQCKKWGRKMGGEGV</sequence>
<accession>A0A9I9DC18</accession>